<evidence type="ECO:0000313" key="2">
    <source>
        <dbReference type="EMBL" id="RHD50152.1"/>
    </source>
</evidence>
<proteinExistence type="predicted"/>
<dbReference type="RefSeq" id="WP_118165889.1">
    <property type="nucleotide sequence ID" value="NZ_JAQEYB010000082.1"/>
</dbReference>
<evidence type="ECO:0000313" key="3">
    <source>
        <dbReference type="Proteomes" id="UP000284361"/>
    </source>
</evidence>
<organism evidence="2 3">
    <name type="scientific">Phocaeicola plebeius</name>
    <dbReference type="NCBI Taxonomy" id="310297"/>
    <lineage>
        <taxon>Bacteria</taxon>
        <taxon>Pseudomonadati</taxon>
        <taxon>Bacteroidota</taxon>
        <taxon>Bacteroidia</taxon>
        <taxon>Bacteroidales</taxon>
        <taxon>Bacteroidaceae</taxon>
        <taxon>Phocaeicola</taxon>
    </lineage>
</organism>
<name>A0A414FMJ2_9BACT</name>
<dbReference type="GO" id="GO:0016887">
    <property type="term" value="F:ATP hydrolysis activity"/>
    <property type="evidence" value="ECO:0007669"/>
    <property type="project" value="InterPro"/>
</dbReference>
<dbReference type="PANTHER" id="PTHR40396">
    <property type="entry name" value="ATPASE-LIKE PROTEIN"/>
    <property type="match status" value="1"/>
</dbReference>
<dbReference type="GO" id="GO:0005524">
    <property type="term" value="F:ATP binding"/>
    <property type="evidence" value="ECO:0007669"/>
    <property type="project" value="UniProtKB-KW"/>
</dbReference>
<keyword evidence="2" id="KW-0067">ATP-binding</keyword>
<sequence>MILEFCVSNYLSIKDELKISFVATALKDVLTESNDMITVPDTGLSVLRSAVIYGANASGKSNVLKAIAFYRRFITDSFKNSQAGEAIDVENFRLNTTSMNEPTTMEATFIVEGFTYRYGFEVDSKAVRAEWLYQRTNKKRAKEVEIFYRTEEETTVHQKSSLLIELVNKKMVRDNALLLSTGAQFNEPIAVSILQWLNDMHVIFGNDEERLWKQAIKSMDDENLRLRITNFAKYADLGIDSIVKTDNRIVSTHRQYDDEGKETNSIAFSFSSNESEGTIKYFSLSYPIIDALDNGKLLVIDELNSKLHPLLVRKIISLFNSAKTNPKGAQLLFTTHDTFLLSAGMFRRDQIWFTQKNSFGSTEAYSLVEYKVRSNTPFERDYLLGKYGATPIIGEMERVFNMEE</sequence>
<gene>
    <name evidence="2" type="ORF">DW789_13370</name>
</gene>
<comment type="caution">
    <text evidence="2">The sequence shown here is derived from an EMBL/GenBank/DDBJ whole genome shotgun (WGS) entry which is preliminary data.</text>
</comment>
<dbReference type="Proteomes" id="UP000284361">
    <property type="component" value="Unassembled WGS sequence"/>
</dbReference>
<dbReference type="InterPro" id="IPR003959">
    <property type="entry name" value="ATPase_AAA_core"/>
</dbReference>
<feature type="domain" description="ATPase AAA-type core" evidence="1">
    <location>
        <begin position="50"/>
        <end position="342"/>
    </location>
</feature>
<dbReference type="InterPro" id="IPR027417">
    <property type="entry name" value="P-loop_NTPase"/>
</dbReference>
<dbReference type="AlphaFoldDB" id="A0A414FMJ2"/>
<dbReference type="EMBL" id="QSJG01000035">
    <property type="protein sequence ID" value="RHD50152.1"/>
    <property type="molecule type" value="Genomic_DNA"/>
</dbReference>
<evidence type="ECO:0000259" key="1">
    <source>
        <dbReference type="Pfam" id="PF13304"/>
    </source>
</evidence>
<dbReference type="PANTHER" id="PTHR40396:SF1">
    <property type="entry name" value="ATPASE AAA-TYPE CORE DOMAIN-CONTAINING PROTEIN"/>
    <property type="match status" value="1"/>
</dbReference>
<dbReference type="Pfam" id="PF13304">
    <property type="entry name" value="AAA_21"/>
    <property type="match status" value="1"/>
</dbReference>
<keyword evidence="2" id="KW-0547">Nucleotide-binding</keyword>
<accession>A0A414FMJ2</accession>
<dbReference type="Gene3D" id="3.40.50.300">
    <property type="entry name" value="P-loop containing nucleotide triphosphate hydrolases"/>
    <property type="match status" value="1"/>
</dbReference>
<protein>
    <submittedName>
        <fullName evidence="2">ATP-binding protein</fullName>
    </submittedName>
</protein>
<reference evidence="2 3" key="1">
    <citation type="submission" date="2018-08" db="EMBL/GenBank/DDBJ databases">
        <title>A genome reference for cultivated species of the human gut microbiota.</title>
        <authorList>
            <person name="Zou Y."/>
            <person name="Xue W."/>
            <person name="Luo G."/>
        </authorList>
    </citation>
    <scope>NUCLEOTIDE SEQUENCE [LARGE SCALE GENOMIC DNA]</scope>
    <source>
        <strain evidence="2 3">AM31-10</strain>
    </source>
</reference>
<dbReference type="SUPFAM" id="SSF52540">
    <property type="entry name" value="P-loop containing nucleoside triphosphate hydrolases"/>
    <property type="match status" value="1"/>
</dbReference>